<keyword evidence="4" id="KW-1185">Reference proteome</keyword>
<dbReference type="Proteomes" id="UP000030653">
    <property type="component" value="Unassembled WGS sequence"/>
</dbReference>
<protein>
    <submittedName>
        <fullName evidence="3">Uncharacterized protein</fullName>
    </submittedName>
</protein>
<dbReference type="GeneID" id="63688811"/>
<dbReference type="EMBL" id="JH795874">
    <property type="protein sequence ID" value="EJT98045.1"/>
    <property type="molecule type" value="Genomic_DNA"/>
</dbReference>
<proteinExistence type="predicted"/>
<organism evidence="3 4">
    <name type="scientific">Dacryopinax primogenitus (strain DJM 731)</name>
    <name type="common">Brown rot fungus</name>
    <dbReference type="NCBI Taxonomy" id="1858805"/>
    <lineage>
        <taxon>Eukaryota</taxon>
        <taxon>Fungi</taxon>
        <taxon>Dikarya</taxon>
        <taxon>Basidiomycota</taxon>
        <taxon>Agaricomycotina</taxon>
        <taxon>Dacrymycetes</taxon>
        <taxon>Dacrymycetales</taxon>
        <taxon>Dacrymycetaceae</taxon>
        <taxon>Dacryopinax</taxon>
    </lineage>
</organism>
<keyword evidence="2" id="KW-0472">Membrane</keyword>
<keyword evidence="2" id="KW-1133">Transmembrane helix</keyword>
<keyword evidence="2" id="KW-0812">Transmembrane</keyword>
<evidence type="ECO:0000313" key="4">
    <source>
        <dbReference type="Proteomes" id="UP000030653"/>
    </source>
</evidence>
<feature type="compositionally biased region" description="Low complexity" evidence="1">
    <location>
        <begin position="584"/>
        <end position="594"/>
    </location>
</feature>
<feature type="region of interest" description="Disordered" evidence="1">
    <location>
        <begin position="48"/>
        <end position="68"/>
    </location>
</feature>
<evidence type="ECO:0000256" key="2">
    <source>
        <dbReference type="SAM" id="Phobius"/>
    </source>
</evidence>
<gene>
    <name evidence="3" type="ORF">DACRYDRAFT_24591</name>
</gene>
<feature type="compositionally biased region" description="Polar residues" evidence="1">
    <location>
        <begin position="179"/>
        <end position="188"/>
    </location>
</feature>
<feature type="compositionally biased region" description="Acidic residues" evidence="1">
    <location>
        <begin position="359"/>
        <end position="369"/>
    </location>
</feature>
<dbReference type="RefSeq" id="XP_040624943.1">
    <property type="nucleotide sequence ID" value="XM_040773749.1"/>
</dbReference>
<feature type="region of interest" description="Disordered" evidence="1">
    <location>
        <begin position="342"/>
        <end position="381"/>
    </location>
</feature>
<accession>M5FNX9</accession>
<dbReference type="OrthoDB" id="10664569at2759"/>
<feature type="region of interest" description="Disordered" evidence="1">
    <location>
        <begin position="522"/>
        <end position="615"/>
    </location>
</feature>
<dbReference type="HOGENOM" id="CLU_444109_0_0_1"/>
<feature type="region of interest" description="Disordered" evidence="1">
    <location>
        <begin position="155"/>
        <end position="269"/>
    </location>
</feature>
<feature type="compositionally biased region" description="Basic residues" evidence="1">
    <location>
        <begin position="605"/>
        <end position="615"/>
    </location>
</feature>
<sequence length="615" mass="64861">MSAIPTNLVPSSISSVFKALPTDTNVLLSPGGSTSDAWWNTDAPTIPVSSPTGTLPSSSSVSPTSPPTTTLTAAIAGGVGLLILIGILVYFLHRRSRKRPEFRHKKRRSLGSRSSFGFTIRPGAIPPSLRAPIYDPGDTSESLHAAWGLRFTPSPSTVPPTSLPSVPATLASAPMPSTHPHTPNTGDSMLNRLFLHSPETATEDTHVTPTSETGRDPSPVPFPTPTPAALAVPVLPPPRPRDVRPSTVSTIGGSIRPLLPAPAHDREPSLSEMSEATFYTVRSRHSATPSLASVLPQNEAGVGMALLSTATEGLPTFPVPPRAEGNWRTSAGGFYALPAESVASLPGAPHPPTPSTEAFDTDTDTDNTDSTEGGVYAGLGVVGSAGQGSTLSVSPRVVHGDAPSGGEHDWVADLDVHRTPTPSQGQAYHEPDPFLSTADEELSIRDLEREVALHPPYVEPSLRHWNPFARGEDDDGQSERYREIEMERSMSALMSALDKDPGAVGARERVSRMFEGRMSGAYVAGSARSSATVRPRSQGRTASVGSPPPIEEQTPGQATPKVKERRSAVNIAKAYRGEPPAEPLAPVVPAADPASGRPRADSGKLRKLPTGRPRR</sequence>
<dbReference type="AlphaFoldDB" id="M5FNX9"/>
<feature type="region of interest" description="Disordered" evidence="1">
    <location>
        <begin position="113"/>
        <end position="137"/>
    </location>
</feature>
<name>M5FNX9_DACPD</name>
<reference evidence="3 4" key="1">
    <citation type="journal article" date="2012" name="Science">
        <title>The Paleozoic origin of enzymatic lignin decomposition reconstructed from 31 fungal genomes.</title>
        <authorList>
            <person name="Floudas D."/>
            <person name="Binder M."/>
            <person name="Riley R."/>
            <person name="Barry K."/>
            <person name="Blanchette R.A."/>
            <person name="Henrissat B."/>
            <person name="Martinez A.T."/>
            <person name="Otillar R."/>
            <person name="Spatafora J.W."/>
            <person name="Yadav J.S."/>
            <person name="Aerts A."/>
            <person name="Benoit I."/>
            <person name="Boyd A."/>
            <person name="Carlson A."/>
            <person name="Copeland A."/>
            <person name="Coutinho P.M."/>
            <person name="de Vries R.P."/>
            <person name="Ferreira P."/>
            <person name="Findley K."/>
            <person name="Foster B."/>
            <person name="Gaskell J."/>
            <person name="Glotzer D."/>
            <person name="Gorecki P."/>
            <person name="Heitman J."/>
            <person name="Hesse C."/>
            <person name="Hori C."/>
            <person name="Igarashi K."/>
            <person name="Jurgens J.A."/>
            <person name="Kallen N."/>
            <person name="Kersten P."/>
            <person name="Kohler A."/>
            <person name="Kuees U."/>
            <person name="Kumar T.K.A."/>
            <person name="Kuo A."/>
            <person name="LaButti K."/>
            <person name="Larrondo L.F."/>
            <person name="Lindquist E."/>
            <person name="Ling A."/>
            <person name="Lombard V."/>
            <person name="Lucas S."/>
            <person name="Lundell T."/>
            <person name="Martin R."/>
            <person name="McLaughlin D.J."/>
            <person name="Morgenstern I."/>
            <person name="Morin E."/>
            <person name="Murat C."/>
            <person name="Nagy L.G."/>
            <person name="Nolan M."/>
            <person name="Ohm R.A."/>
            <person name="Patyshakuliyeva A."/>
            <person name="Rokas A."/>
            <person name="Ruiz-Duenas F.J."/>
            <person name="Sabat G."/>
            <person name="Salamov A."/>
            <person name="Samejima M."/>
            <person name="Schmutz J."/>
            <person name="Slot J.C."/>
            <person name="St John F."/>
            <person name="Stenlid J."/>
            <person name="Sun H."/>
            <person name="Sun S."/>
            <person name="Syed K."/>
            <person name="Tsang A."/>
            <person name="Wiebenga A."/>
            <person name="Young D."/>
            <person name="Pisabarro A."/>
            <person name="Eastwood D.C."/>
            <person name="Martin F."/>
            <person name="Cullen D."/>
            <person name="Grigoriev I.V."/>
            <person name="Hibbett D.S."/>
        </authorList>
    </citation>
    <scope>NUCLEOTIDE SEQUENCE [LARGE SCALE GENOMIC DNA]</scope>
    <source>
        <strain evidence="3 4">DJM-731 SS1</strain>
    </source>
</reference>
<evidence type="ECO:0000256" key="1">
    <source>
        <dbReference type="SAM" id="MobiDB-lite"/>
    </source>
</evidence>
<evidence type="ECO:0000313" key="3">
    <source>
        <dbReference type="EMBL" id="EJT98045.1"/>
    </source>
</evidence>
<feature type="transmembrane region" description="Helical" evidence="2">
    <location>
        <begin position="71"/>
        <end position="93"/>
    </location>
</feature>